<proteinExistence type="predicted"/>
<gene>
    <name evidence="2" type="ordered locus">Sden_3734</name>
</gene>
<dbReference type="Proteomes" id="UP000001982">
    <property type="component" value="Chromosome"/>
</dbReference>
<accession>Q12HR9</accession>
<dbReference type="AlphaFoldDB" id="Q12HR9"/>
<evidence type="ECO:0000313" key="3">
    <source>
        <dbReference type="Proteomes" id="UP000001982"/>
    </source>
</evidence>
<sequence length="80" mass="8845">MDMTSVLLETAQQVFQYPVEADTPFISIPGSSLQLMHFKAQIEAKTACSIPLEQLYQVSSIRQLAALLPQFALNVTFGDI</sequence>
<organism evidence="2 3">
    <name type="scientific">Shewanella denitrificans (strain OS217 / ATCC BAA-1090 / DSM 15013)</name>
    <dbReference type="NCBI Taxonomy" id="318161"/>
    <lineage>
        <taxon>Bacteria</taxon>
        <taxon>Pseudomonadati</taxon>
        <taxon>Pseudomonadota</taxon>
        <taxon>Gammaproteobacteria</taxon>
        <taxon>Alteromonadales</taxon>
        <taxon>Shewanellaceae</taxon>
        <taxon>Shewanella</taxon>
    </lineage>
</organism>
<dbReference type="KEGG" id="sdn:Sden_3734"/>
<dbReference type="Pfam" id="PF00550">
    <property type="entry name" value="PP-binding"/>
    <property type="match status" value="1"/>
</dbReference>
<reference evidence="2 3" key="1">
    <citation type="submission" date="2006-03" db="EMBL/GenBank/DDBJ databases">
        <title>Complete sequence of Shewanella denitrificans OS217.</title>
        <authorList>
            <consortium name="US DOE Joint Genome Institute"/>
            <person name="Copeland A."/>
            <person name="Lucas S."/>
            <person name="Lapidus A."/>
            <person name="Barry K."/>
            <person name="Detter J.C."/>
            <person name="Glavina del Rio T."/>
            <person name="Hammon N."/>
            <person name="Israni S."/>
            <person name="Dalin E."/>
            <person name="Tice H."/>
            <person name="Pitluck S."/>
            <person name="Brettin T."/>
            <person name="Bruce D."/>
            <person name="Han C."/>
            <person name="Tapia R."/>
            <person name="Gilna P."/>
            <person name="Kiss H."/>
            <person name="Schmutz J."/>
            <person name="Larimer F."/>
            <person name="Land M."/>
            <person name="Hauser L."/>
            <person name="Kyrpides N."/>
            <person name="Lykidis A."/>
            <person name="Richardson P."/>
        </authorList>
    </citation>
    <scope>NUCLEOTIDE SEQUENCE [LARGE SCALE GENOMIC DNA]</scope>
    <source>
        <strain evidence="3">OS217 / ATCC BAA-1090 / DSM 15013</strain>
    </source>
</reference>
<dbReference type="PROSITE" id="PS50075">
    <property type="entry name" value="CARRIER"/>
    <property type="match status" value="1"/>
</dbReference>
<feature type="domain" description="Carrier" evidence="1">
    <location>
        <begin position="1"/>
        <end position="72"/>
    </location>
</feature>
<dbReference type="EMBL" id="CP000302">
    <property type="protein sequence ID" value="ABE57007.1"/>
    <property type="molecule type" value="Genomic_DNA"/>
</dbReference>
<evidence type="ECO:0000259" key="1">
    <source>
        <dbReference type="PROSITE" id="PS50075"/>
    </source>
</evidence>
<dbReference type="InterPro" id="IPR009081">
    <property type="entry name" value="PP-bd_ACP"/>
</dbReference>
<name>Q12HR9_SHEDO</name>
<dbReference type="HOGENOM" id="CLU_2587779_0_0_6"/>
<keyword evidence="3" id="KW-1185">Reference proteome</keyword>
<dbReference type="STRING" id="318161.Sden_3734"/>
<dbReference type="InterPro" id="IPR036736">
    <property type="entry name" value="ACP-like_sf"/>
</dbReference>
<dbReference type="SUPFAM" id="SSF47336">
    <property type="entry name" value="ACP-like"/>
    <property type="match status" value="1"/>
</dbReference>
<protein>
    <recommendedName>
        <fullName evidence="1">Carrier domain-containing protein</fullName>
    </recommendedName>
</protein>
<dbReference type="Gene3D" id="1.10.1200.10">
    <property type="entry name" value="ACP-like"/>
    <property type="match status" value="1"/>
</dbReference>
<evidence type="ECO:0000313" key="2">
    <source>
        <dbReference type="EMBL" id="ABE57007.1"/>
    </source>
</evidence>
<dbReference type="RefSeq" id="WP_011498145.1">
    <property type="nucleotide sequence ID" value="NC_007954.1"/>
</dbReference>